<dbReference type="PANTHER" id="PTHR28077:SF1">
    <property type="entry name" value="INOSITOL PHOSPHORYLCERAMIDE SYNTHASE REGULATORY SUBUNIT KEI1"/>
    <property type="match status" value="1"/>
</dbReference>
<protein>
    <recommendedName>
        <fullName evidence="5">DUF1753-domain-containing protein</fullName>
    </recommendedName>
</protein>
<dbReference type="InterPro" id="IPR013862">
    <property type="entry name" value="Kei1"/>
</dbReference>
<feature type="compositionally biased region" description="Polar residues" evidence="1">
    <location>
        <begin position="198"/>
        <end position="213"/>
    </location>
</feature>
<proteinExistence type="predicted"/>
<dbReference type="GO" id="GO:0070917">
    <property type="term" value="F:inositol phosphoceramide synthase regulator activity"/>
    <property type="evidence" value="ECO:0007669"/>
    <property type="project" value="InterPro"/>
</dbReference>
<feature type="compositionally biased region" description="Polar residues" evidence="1">
    <location>
        <begin position="239"/>
        <end position="248"/>
    </location>
</feature>
<dbReference type="AlphaFoldDB" id="M2RL06"/>
<evidence type="ECO:0000256" key="1">
    <source>
        <dbReference type="SAM" id="MobiDB-lite"/>
    </source>
</evidence>
<evidence type="ECO:0008006" key="5">
    <source>
        <dbReference type="Google" id="ProtNLM"/>
    </source>
</evidence>
<feature type="region of interest" description="Disordered" evidence="1">
    <location>
        <begin position="197"/>
        <end position="219"/>
    </location>
</feature>
<feature type="transmembrane region" description="Helical" evidence="2">
    <location>
        <begin position="162"/>
        <end position="185"/>
    </location>
</feature>
<organism evidence="3 4">
    <name type="scientific">Ceriporiopsis subvermispora (strain B)</name>
    <name type="common">White-rot fungus</name>
    <name type="synonym">Gelatoporia subvermispora</name>
    <dbReference type="NCBI Taxonomy" id="914234"/>
    <lineage>
        <taxon>Eukaryota</taxon>
        <taxon>Fungi</taxon>
        <taxon>Dikarya</taxon>
        <taxon>Basidiomycota</taxon>
        <taxon>Agaricomycotina</taxon>
        <taxon>Agaricomycetes</taxon>
        <taxon>Polyporales</taxon>
        <taxon>Gelatoporiaceae</taxon>
        <taxon>Gelatoporia</taxon>
    </lineage>
</organism>
<evidence type="ECO:0000313" key="4">
    <source>
        <dbReference type="Proteomes" id="UP000016930"/>
    </source>
</evidence>
<dbReference type="Pfam" id="PF08552">
    <property type="entry name" value="Kei1"/>
    <property type="match status" value="1"/>
</dbReference>
<dbReference type="PANTHER" id="PTHR28077">
    <property type="entry name" value="INOSITOL PHOSPHORYLCERAMIDE SYNTHASE REGULATORY SUBUNIT KEI1"/>
    <property type="match status" value="1"/>
</dbReference>
<keyword evidence="2" id="KW-1133">Transmembrane helix</keyword>
<gene>
    <name evidence="3" type="ORF">CERSUDRAFT_134037</name>
</gene>
<keyword evidence="4" id="KW-1185">Reference proteome</keyword>
<feature type="transmembrane region" description="Helical" evidence="2">
    <location>
        <begin position="21"/>
        <end position="49"/>
    </location>
</feature>
<sequence>MKLTLRPEWRLRPLSSFLGFLDIKTGALMVVFFALINKVAGVYGLIAVLTGAGGSAAQLSLYVYSVLGLAALAWGLRAISKEDPKQTLYFAHIFFADHVLSTAWLVFFSVVWWVYTPHDGRRTVNSDAQKELANGPKFELHNVTEQERVEAAMALWKEEQGIATAVLVLGWISKLYFAALLYSFAIHLRKGTYRSLPRSRSTAPVPATTNGSALGTLPDEEDDLVEDFYRLPVRTSHQQGSSISSFTDFMSAPGAGRSRRAKPGKSSLGNGVVNGHPGDDVHDVLFDEEDDLAQLRAPSGSGSALEEGSLDGDERDEERAPLVGGASSSASTSANHSRRQSRSRV</sequence>
<dbReference type="GO" id="GO:0070916">
    <property type="term" value="C:inositol phosphoceramide synthase complex"/>
    <property type="evidence" value="ECO:0007669"/>
    <property type="project" value="TreeGrafter"/>
</dbReference>
<dbReference type="OrthoDB" id="3338076at2759"/>
<feature type="compositionally biased region" description="Basic residues" evidence="1">
    <location>
        <begin position="336"/>
        <end position="345"/>
    </location>
</feature>
<dbReference type="GO" id="GO:0006673">
    <property type="term" value="P:inositol phosphoceramide metabolic process"/>
    <property type="evidence" value="ECO:0007669"/>
    <property type="project" value="InterPro"/>
</dbReference>
<dbReference type="STRING" id="914234.M2RL06"/>
<feature type="transmembrane region" description="Helical" evidence="2">
    <location>
        <begin position="88"/>
        <end position="115"/>
    </location>
</feature>
<feature type="region of interest" description="Disordered" evidence="1">
    <location>
        <begin position="239"/>
        <end position="345"/>
    </location>
</feature>
<feature type="transmembrane region" description="Helical" evidence="2">
    <location>
        <begin position="55"/>
        <end position="76"/>
    </location>
</feature>
<dbReference type="HOGENOM" id="CLU_063116_0_0_1"/>
<evidence type="ECO:0000313" key="3">
    <source>
        <dbReference type="EMBL" id="EMD39157.1"/>
    </source>
</evidence>
<evidence type="ECO:0000256" key="2">
    <source>
        <dbReference type="SAM" id="Phobius"/>
    </source>
</evidence>
<name>M2RL06_CERS8</name>
<accession>M2RL06</accession>
<keyword evidence="2" id="KW-0812">Transmembrane</keyword>
<dbReference type="GO" id="GO:0000139">
    <property type="term" value="C:Golgi membrane"/>
    <property type="evidence" value="ECO:0007669"/>
    <property type="project" value="TreeGrafter"/>
</dbReference>
<keyword evidence="2" id="KW-0472">Membrane</keyword>
<reference evidence="3 4" key="1">
    <citation type="journal article" date="2012" name="Proc. Natl. Acad. Sci. U.S.A.">
        <title>Comparative genomics of Ceriporiopsis subvermispora and Phanerochaete chrysosporium provide insight into selective ligninolysis.</title>
        <authorList>
            <person name="Fernandez-Fueyo E."/>
            <person name="Ruiz-Duenas F.J."/>
            <person name="Ferreira P."/>
            <person name="Floudas D."/>
            <person name="Hibbett D.S."/>
            <person name="Canessa P."/>
            <person name="Larrondo L.F."/>
            <person name="James T.Y."/>
            <person name="Seelenfreund D."/>
            <person name="Lobos S."/>
            <person name="Polanco R."/>
            <person name="Tello M."/>
            <person name="Honda Y."/>
            <person name="Watanabe T."/>
            <person name="Watanabe T."/>
            <person name="Ryu J.S."/>
            <person name="Kubicek C.P."/>
            <person name="Schmoll M."/>
            <person name="Gaskell J."/>
            <person name="Hammel K.E."/>
            <person name="St John F.J."/>
            <person name="Vanden Wymelenberg A."/>
            <person name="Sabat G."/>
            <person name="Splinter BonDurant S."/>
            <person name="Syed K."/>
            <person name="Yadav J.S."/>
            <person name="Doddapaneni H."/>
            <person name="Subramanian V."/>
            <person name="Lavin J.L."/>
            <person name="Oguiza J.A."/>
            <person name="Perez G."/>
            <person name="Pisabarro A.G."/>
            <person name="Ramirez L."/>
            <person name="Santoyo F."/>
            <person name="Master E."/>
            <person name="Coutinho P.M."/>
            <person name="Henrissat B."/>
            <person name="Lombard V."/>
            <person name="Magnuson J.K."/>
            <person name="Kuees U."/>
            <person name="Hori C."/>
            <person name="Igarashi K."/>
            <person name="Samejima M."/>
            <person name="Held B.W."/>
            <person name="Barry K.W."/>
            <person name="LaButti K.M."/>
            <person name="Lapidus A."/>
            <person name="Lindquist E.A."/>
            <person name="Lucas S.M."/>
            <person name="Riley R."/>
            <person name="Salamov A.A."/>
            <person name="Hoffmeister D."/>
            <person name="Schwenk D."/>
            <person name="Hadar Y."/>
            <person name="Yarden O."/>
            <person name="de Vries R.P."/>
            <person name="Wiebenga A."/>
            <person name="Stenlid J."/>
            <person name="Eastwood D."/>
            <person name="Grigoriev I.V."/>
            <person name="Berka R.M."/>
            <person name="Blanchette R.A."/>
            <person name="Kersten P."/>
            <person name="Martinez A.T."/>
            <person name="Vicuna R."/>
            <person name="Cullen D."/>
        </authorList>
    </citation>
    <scope>NUCLEOTIDE SEQUENCE [LARGE SCALE GENOMIC DNA]</scope>
    <source>
        <strain evidence="3 4">B</strain>
    </source>
</reference>
<dbReference type="EMBL" id="KB445794">
    <property type="protein sequence ID" value="EMD39157.1"/>
    <property type="molecule type" value="Genomic_DNA"/>
</dbReference>
<dbReference type="Proteomes" id="UP000016930">
    <property type="component" value="Unassembled WGS sequence"/>
</dbReference>